<feature type="compositionally biased region" description="Basic residues" evidence="14">
    <location>
        <begin position="828"/>
        <end position="837"/>
    </location>
</feature>
<feature type="compositionally biased region" description="Polar residues" evidence="14">
    <location>
        <begin position="816"/>
        <end position="826"/>
    </location>
</feature>
<evidence type="ECO:0000256" key="12">
    <source>
        <dbReference type="ARBA" id="ARBA00046137"/>
    </source>
</evidence>
<dbReference type="GO" id="GO:0006397">
    <property type="term" value="P:mRNA processing"/>
    <property type="evidence" value="ECO:0007669"/>
    <property type="project" value="UniProtKB-UniRule"/>
</dbReference>
<evidence type="ECO:0000256" key="3">
    <source>
        <dbReference type="ARBA" id="ARBA00022472"/>
    </source>
</evidence>
<keyword evidence="18" id="KW-1185">Reference proteome</keyword>
<dbReference type="InterPro" id="IPR027073">
    <property type="entry name" value="5_3_exoribonuclease"/>
</dbReference>
<comment type="subcellular location">
    <subcellularLocation>
        <location evidence="1">Nucleus</location>
    </subcellularLocation>
</comment>
<protein>
    <recommendedName>
        <fullName evidence="13">5'-3' exoribonuclease</fullName>
        <ecNumber evidence="13">3.1.13.-</ecNumber>
    </recommendedName>
</protein>
<evidence type="ECO:0000256" key="7">
    <source>
        <dbReference type="ARBA" id="ARBA00022801"/>
    </source>
</evidence>
<dbReference type="InterPro" id="IPR004859">
    <property type="entry name" value="Xrn1_N"/>
</dbReference>
<evidence type="ECO:0000256" key="5">
    <source>
        <dbReference type="ARBA" id="ARBA00022664"/>
    </source>
</evidence>
<dbReference type="PIRSF" id="PIRSF037239">
    <property type="entry name" value="Exonuclease_Xrn2"/>
    <property type="match status" value="1"/>
</dbReference>
<evidence type="ECO:0000256" key="13">
    <source>
        <dbReference type="PIRNR" id="PIRNR037239"/>
    </source>
</evidence>
<dbReference type="FunFam" id="1.25.40.1050:FF:000002">
    <property type="entry name" value="5'-3' exoribonuclease"/>
    <property type="match status" value="1"/>
</dbReference>
<evidence type="ECO:0000259" key="16">
    <source>
        <dbReference type="Pfam" id="PF17846"/>
    </source>
</evidence>
<evidence type="ECO:0000313" key="17">
    <source>
        <dbReference type="EMBL" id="WOL05926.1"/>
    </source>
</evidence>
<feature type="compositionally biased region" description="Basic residues" evidence="14">
    <location>
        <begin position="852"/>
        <end position="871"/>
    </location>
</feature>
<dbReference type="EMBL" id="CP136893">
    <property type="protein sequence ID" value="WOL05926.1"/>
    <property type="molecule type" value="Genomic_DNA"/>
</dbReference>
<evidence type="ECO:0000256" key="1">
    <source>
        <dbReference type="ARBA" id="ARBA00004123"/>
    </source>
</evidence>
<accession>A0AAQ3QDX7</accession>
<dbReference type="Gene3D" id="1.25.40.1050">
    <property type="match status" value="1"/>
</dbReference>
<feature type="domain" description="Xrn1 helical" evidence="16">
    <location>
        <begin position="450"/>
        <end position="740"/>
    </location>
</feature>
<dbReference type="AlphaFoldDB" id="A0AAQ3QDX7"/>
<evidence type="ECO:0000256" key="9">
    <source>
        <dbReference type="ARBA" id="ARBA00023015"/>
    </source>
</evidence>
<evidence type="ECO:0000313" key="18">
    <source>
        <dbReference type="Proteomes" id="UP001327560"/>
    </source>
</evidence>
<keyword evidence="8 13" id="KW-0269">Exonuclease</keyword>
<evidence type="ECO:0000256" key="4">
    <source>
        <dbReference type="ARBA" id="ARBA00022552"/>
    </source>
</evidence>
<dbReference type="Proteomes" id="UP001327560">
    <property type="component" value="Chromosome 4"/>
</dbReference>
<evidence type="ECO:0000256" key="8">
    <source>
        <dbReference type="ARBA" id="ARBA00022839"/>
    </source>
</evidence>
<dbReference type="PANTHER" id="PTHR12341">
    <property type="entry name" value="5'-&gt;3' EXORIBONUCLEASE"/>
    <property type="match status" value="1"/>
</dbReference>
<comment type="similarity">
    <text evidence="2 13">Belongs to the 5'-3' exonuclease family. XRN2/RAT1 subfamily.</text>
</comment>
<gene>
    <name evidence="17" type="ORF">Cni_G14657</name>
</gene>
<dbReference type="FunFam" id="3.40.50.12390:FF:000003">
    <property type="entry name" value="5'-3' exoribonuclease"/>
    <property type="match status" value="1"/>
</dbReference>
<evidence type="ECO:0000256" key="6">
    <source>
        <dbReference type="ARBA" id="ARBA00022722"/>
    </source>
</evidence>
<evidence type="ECO:0000256" key="10">
    <source>
        <dbReference type="ARBA" id="ARBA00023163"/>
    </source>
</evidence>
<dbReference type="EC" id="3.1.13.-" evidence="13"/>
<keyword evidence="3" id="KW-0806">Transcription termination</keyword>
<dbReference type="GO" id="GO:0005634">
    <property type="term" value="C:nucleus"/>
    <property type="evidence" value="ECO:0007669"/>
    <property type="project" value="UniProtKB-SubCell"/>
</dbReference>
<dbReference type="GO" id="GO:0004534">
    <property type="term" value="F:5'-3' RNA exonuclease activity"/>
    <property type="evidence" value="ECO:0007669"/>
    <property type="project" value="UniProtKB-UniRule"/>
</dbReference>
<comment type="function">
    <text evidence="12">Possesses 5'-&gt;3' exoribonuclease activity. Required for the processing of nuclear mRNA and rRNA precursors. May promote the termination of transcription by RNA polymerase II. Essential for vegetative cell growth and chromosome segregation.</text>
</comment>
<keyword evidence="4" id="KW-0698">rRNA processing</keyword>
<name>A0AAQ3QDX7_9LILI</name>
<dbReference type="GO" id="GO:0000956">
    <property type="term" value="P:nuclear-transcribed mRNA catabolic process"/>
    <property type="evidence" value="ECO:0007669"/>
    <property type="project" value="TreeGrafter"/>
</dbReference>
<feature type="domain" description="Xrn1 helical" evidence="16">
    <location>
        <begin position="320"/>
        <end position="422"/>
    </location>
</feature>
<keyword evidence="5 13" id="KW-0507">mRNA processing</keyword>
<dbReference type="Pfam" id="PF03159">
    <property type="entry name" value="XRN_N"/>
    <property type="match status" value="1"/>
</dbReference>
<reference evidence="17 18" key="1">
    <citation type="submission" date="2023-10" db="EMBL/GenBank/DDBJ databases">
        <title>Chromosome-scale genome assembly provides insights into flower coloration mechanisms of Canna indica.</title>
        <authorList>
            <person name="Li C."/>
        </authorList>
    </citation>
    <scope>NUCLEOTIDE SEQUENCE [LARGE SCALE GENOMIC DNA]</scope>
    <source>
        <tissue evidence="17">Flower</tissue>
    </source>
</reference>
<dbReference type="FunFam" id="3.40.50.12390:FF:000005">
    <property type="entry name" value="5'-3' exoribonuclease 2"/>
    <property type="match status" value="1"/>
</dbReference>
<dbReference type="GO" id="GO:0003723">
    <property type="term" value="F:RNA binding"/>
    <property type="evidence" value="ECO:0007669"/>
    <property type="project" value="TreeGrafter"/>
</dbReference>
<keyword evidence="6 13" id="KW-0540">Nuclease</keyword>
<dbReference type="Pfam" id="PF17846">
    <property type="entry name" value="XRN_M"/>
    <property type="match status" value="2"/>
</dbReference>
<evidence type="ECO:0000256" key="11">
    <source>
        <dbReference type="ARBA" id="ARBA00023242"/>
    </source>
</evidence>
<evidence type="ECO:0000256" key="2">
    <source>
        <dbReference type="ARBA" id="ARBA00006994"/>
    </source>
</evidence>
<feature type="compositionally biased region" description="Polar residues" evidence="14">
    <location>
        <begin position="842"/>
        <end position="851"/>
    </location>
</feature>
<keyword evidence="11" id="KW-0539">Nucleus</keyword>
<dbReference type="CDD" id="cd18673">
    <property type="entry name" value="PIN_XRN1-2-like"/>
    <property type="match status" value="1"/>
</dbReference>
<dbReference type="PANTHER" id="PTHR12341:SF53">
    <property type="entry name" value="5'-3' EXORIBONUCLEASE"/>
    <property type="match status" value="1"/>
</dbReference>
<keyword evidence="10" id="KW-0804">Transcription</keyword>
<keyword evidence="9" id="KW-0805">Transcription regulation</keyword>
<evidence type="ECO:0000256" key="14">
    <source>
        <dbReference type="SAM" id="MobiDB-lite"/>
    </source>
</evidence>
<feature type="region of interest" description="Disordered" evidence="14">
    <location>
        <begin position="266"/>
        <end position="286"/>
    </location>
</feature>
<dbReference type="InterPro" id="IPR041412">
    <property type="entry name" value="Xrn1_helical"/>
</dbReference>
<dbReference type="InterPro" id="IPR017151">
    <property type="entry name" value="Xrn2/3/4"/>
</dbReference>
<organism evidence="17 18">
    <name type="scientific">Canna indica</name>
    <name type="common">Indian-shot</name>
    <dbReference type="NCBI Taxonomy" id="4628"/>
    <lineage>
        <taxon>Eukaryota</taxon>
        <taxon>Viridiplantae</taxon>
        <taxon>Streptophyta</taxon>
        <taxon>Embryophyta</taxon>
        <taxon>Tracheophyta</taxon>
        <taxon>Spermatophyta</taxon>
        <taxon>Magnoliopsida</taxon>
        <taxon>Liliopsida</taxon>
        <taxon>Zingiberales</taxon>
        <taxon>Cannaceae</taxon>
        <taxon>Canna</taxon>
    </lineage>
</organism>
<comment type="function">
    <text evidence="13">Possesses 5'-&gt;3' exoribonuclease activity. Acts as an endogenous post-transcriptional gene silencing (PTGS) suppressor.</text>
</comment>
<feature type="domain" description="Xrn1 N-terminal" evidence="15">
    <location>
        <begin position="1"/>
        <end position="254"/>
    </location>
</feature>
<proteinExistence type="inferred from homology"/>
<dbReference type="GO" id="GO:0006364">
    <property type="term" value="P:rRNA processing"/>
    <property type="evidence" value="ECO:0007669"/>
    <property type="project" value="UniProtKB-KW"/>
</dbReference>
<keyword evidence="7 13" id="KW-0378">Hydrolase</keyword>
<sequence length="871" mass="100059">MGIPAFYRWLVDRYPLSVVQVREEAPAVLNGVQVPLDTTRPNPNGVEFDNLYLDMNGIIHPCFHPEGQPAPKSYDEVYKAVFAYIDHIFSMIRPRKLLYMAVDGVAPRAKMNQQRARRFRAAKDLSDAAAEAEKLGDEFQLRLEKSCDPPITNKMDSNVITPGTEFMASLSSALQYYICLRLNKDPGWQGIKVILSDASVPGEGEHKIASYIRSQRNLPGFDPNTRHCLYGLDADLIMLALATHEVHFSILREDVRVARRKEINLKSENKNNSSSKGEEGQESNHEVNYEVPRKKFQLLNIWVLRDYLHHDMRIYGAKEKIDLERLIDDFVFMCLFVGNDFLPHVPSLEISEGAIDLLMTVYKKEFAAMGGYLTNSFEVNLERVEHFLNIVGFHETAIFRKRVQLRREMGSRSGGTMEIEQKMSSTWMKNFEGSMNSFGRSKLNCTTSYTATNCQEQVGHGEGEWKEEYYGEKFEVKSEDECKQLKQNAVKKYVEGICWVMHYYYQGVCSWQWFYPYHYAPFASDFIDLKDLEVQFKLGVPFKPFDQLMGVLPAASAHALPSSYRNLMTDPSSSIIDFYPADFELDLNGKRFSWQAVCKLPFVDEPRLLAEIKRVEDTLTNEERQRNSWTTDMLFVHFSHPLSSKILSFYQRKKDHPKLSKAKLKKRVDPDISDGMNGFIYISDKTTFLSKIYSPIEGMEVISKNKSIFVYYKVPPIQTHIPRIPAGAILPKKSIGKKDLQPPPVLWHEISSLRRPVYLERPIPHAIAGQRLSEIACSLVSNYYRQKKKLVDINNLIENPMNGQCNGQKILVKQTITHESNSTNSILGKRKRRRRGSGKGASQENEGNSHNLGKRKHHKVGQISRFKRKRN</sequence>
<feature type="region of interest" description="Disordered" evidence="14">
    <location>
        <begin position="816"/>
        <end position="871"/>
    </location>
</feature>
<dbReference type="Gene3D" id="3.40.50.12390">
    <property type="match status" value="2"/>
</dbReference>
<evidence type="ECO:0000259" key="15">
    <source>
        <dbReference type="Pfam" id="PF03159"/>
    </source>
</evidence>
<dbReference type="GO" id="GO:0006353">
    <property type="term" value="P:DNA-templated transcription termination"/>
    <property type="evidence" value="ECO:0007669"/>
    <property type="project" value="UniProtKB-KW"/>
</dbReference>
<feature type="compositionally biased region" description="Basic and acidic residues" evidence="14">
    <location>
        <begin position="276"/>
        <end position="286"/>
    </location>
</feature>